<dbReference type="InterPro" id="IPR036525">
    <property type="entry name" value="Tubulin/FtsZ_GTPase_sf"/>
</dbReference>
<reference evidence="3 4" key="1">
    <citation type="submission" date="2018-06" db="EMBL/GenBank/DDBJ databases">
        <authorList>
            <consortium name="Pathogen Informatics"/>
            <person name="Doyle S."/>
        </authorList>
    </citation>
    <scope>NUCLEOTIDE SEQUENCE [LARGE SCALE GENOMIC DNA]</scope>
    <source>
        <strain evidence="3 4">NCTC8540</strain>
    </source>
</reference>
<dbReference type="Proteomes" id="UP000254496">
    <property type="component" value="Unassembled WGS sequence"/>
</dbReference>
<comment type="caution">
    <text evidence="3">The sequence shown here is derived from an EMBL/GenBank/DDBJ whole genome shotgun (WGS) entry which is preliminary data.</text>
</comment>
<evidence type="ECO:0000313" key="3">
    <source>
        <dbReference type="EMBL" id="STO69337.1"/>
    </source>
</evidence>
<keyword evidence="2" id="KW-0342">GTP-binding</keyword>
<protein>
    <submittedName>
        <fullName evidence="3">Uncharacterized protein</fullName>
    </submittedName>
</protein>
<dbReference type="SUPFAM" id="SSF55307">
    <property type="entry name" value="Tubulin C-terminal domain-like"/>
    <property type="match status" value="1"/>
</dbReference>
<dbReference type="AlphaFoldDB" id="A0AB38HAL1"/>
<dbReference type="Gene3D" id="3.40.50.1440">
    <property type="entry name" value="Tubulin/FtsZ, GTPase domain"/>
    <property type="match status" value="1"/>
</dbReference>
<keyword evidence="1" id="KW-0547">Nucleotide-binding</keyword>
<dbReference type="GO" id="GO:0005525">
    <property type="term" value="F:GTP binding"/>
    <property type="evidence" value="ECO:0007669"/>
    <property type="project" value="UniProtKB-KW"/>
</dbReference>
<sequence length="224" mass="25161">MNTILENNLMLPYQFVILTKDKTSSNELSKMEILSYAEFVSISAQIKPAITFFIMNTPLDVEWVAHFRPMSESFYVITINDMINPYKYQHAADGVIDLQEEQLPDFYQAISSIFINSGLINIGKKDAINCLEQHISHLYSAELSVNHLEIELDQFVSKHEQNLAEATNLLIVLTTDTSLTLEQFALITEKIGETASNAQNIVVGTGLDVEQVENVFLVDVLAGK</sequence>
<name>A0AB38HAL1_9PAST</name>
<accession>A0AB38HAL1</accession>
<evidence type="ECO:0000313" key="4">
    <source>
        <dbReference type="Proteomes" id="UP000254496"/>
    </source>
</evidence>
<gene>
    <name evidence="3" type="ORF">NCTC8540_01868</name>
</gene>
<dbReference type="EMBL" id="UGHJ01000001">
    <property type="protein sequence ID" value="STO69337.1"/>
    <property type="molecule type" value="Genomic_DNA"/>
</dbReference>
<dbReference type="InterPro" id="IPR008280">
    <property type="entry name" value="Tub_FtsZ_C"/>
</dbReference>
<evidence type="ECO:0000256" key="2">
    <source>
        <dbReference type="ARBA" id="ARBA00023134"/>
    </source>
</evidence>
<organism evidence="3 4">
    <name type="scientific">Canicola haemoglobinophilus</name>
    <dbReference type="NCBI Taxonomy" id="733"/>
    <lineage>
        <taxon>Bacteria</taxon>
        <taxon>Pseudomonadati</taxon>
        <taxon>Pseudomonadota</taxon>
        <taxon>Gammaproteobacteria</taxon>
        <taxon>Pasteurellales</taxon>
        <taxon>Pasteurellaceae</taxon>
        <taxon>Canicola</taxon>
    </lineage>
</organism>
<evidence type="ECO:0000256" key="1">
    <source>
        <dbReference type="ARBA" id="ARBA00022741"/>
    </source>
</evidence>
<dbReference type="RefSeq" id="WP_115073357.1">
    <property type="nucleotide sequence ID" value="NZ_UGHE01000002.1"/>
</dbReference>
<proteinExistence type="predicted"/>